<dbReference type="Pfam" id="PF25597">
    <property type="entry name" value="SH3_retrovirus"/>
    <property type="match status" value="1"/>
</dbReference>
<gene>
    <name evidence="3" type="ORF">Tci_639005</name>
</gene>
<evidence type="ECO:0000259" key="1">
    <source>
        <dbReference type="Pfam" id="PF07727"/>
    </source>
</evidence>
<accession>A0A699K007</accession>
<dbReference type="InterPro" id="IPR057670">
    <property type="entry name" value="SH3_retrovirus"/>
</dbReference>
<proteinExistence type="predicted"/>
<sequence>NKKDERGIVVRNKARLVAQGYTQEERIDYDEVFAPVARIKAIRTPALSFMRPFECPVTTLNTLDHLGKFDGKSDDGFFVGYSVNSKAFRVFNTRTRFIKENLHITFLENKPNVAGIGPNWLFDVDTLTMSMNYQPVFAGNQTNGNADEVVDDAGKKCTEVPRKKNGV</sequence>
<protein>
    <submittedName>
        <fullName evidence="3">Ribonuclease H-like domain-containing protein</fullName>
    </submittedName>
</protein>
<dbReference type="AlphaFoldDB" id="A0A699K007"/>
<comment type="caution">
    <text evidence="3">The sequence shown here is derived from an EMBL/GenBank/DDBJ whole genome shotgun (WGS) entry which is preliminary data.</text>
</comment>
<evidence type="ECO:0000313" key="3">
    <source>
        <dbReference type="EMBL" id="GFA67033.1"/>
    </source>
</evidence>
<name>A0A699K007_TANCI</name>
<dbReference type="Pfam" id="PF07727">
    <property type="entry name" value="RVT_2"/>
    <property type="match status" value="1"/>
</dbReference>
<feature type="domain" description="Retroviral polymerase SH3-like" evidence="2">
    <location>
        <begin position="55"/>
        <end position="110"/>
    </location>
</feature>
<dbReference type="EMBL" id="BKCJ010465826">
    <property type="protein sequence ID" value="GFA67033.1"/>
    <property type="molecule type" value="Genomic_DNA"/>
</dbReference>
<feature type="non-terminal residue" evidence="3">
    <location>
        <position position="1"/>
    </location>
</feature>
<organism evidence="3">
    <name type="scientific">Tanacetum cinerariifolium</name>
    <name type="common">Dalmatian daisy</name>
    <name type="synonym">Chrysanthemum cinerariifolium</name>
    <dbReference type="NCBI Taxonomy" id="118510"/>
    <lineage>
        <taxon>Eukaryota</taxon>
        <taxon>Viridiplantae</taxon>
        <taxon>Streptophyta</taxon>
        <taxon>Embryophyta</taxon>
        <taxon>Tracheophyta</taxon>
        <taxon>Spermatophyta</taxon>
        <taxon>Magnoliopsida</taxon>
        <taxon>eudicotyledons</taxon>
        <taxon>Gunneridae</taxon>
        <taxon>Pentapetalae</taxon>
        <taxon>asterids</taxon>
        <taxon>campanulids</taxon>
        <taxon>Asterales</taxon>
        <taxon>Asteraceae</taxon>
        <taxon>Asteroideae</taxon>
        <taxon>Anthemideae</taxon>
        <taxon>Anthemidinae</taxon>
        <taxon>Tanacetum</taxon>
    </lineage>
</organism>
<feature type="domain" description="Reverse transcriptase Ty1/copia-type" evidence="1">
    <location>
        <begin position="2"/>
        <end position="43"/>
    </location>
</feature>
<dbReference type="InterPro" id="IPR013103">
    <property type="entry name" value="RVT_2"/>
</dbReference>
<reference evidence="3" key="1">
    <citation type="journal article" date="2019" name="Sci. Rep.">
        <title>Draft genome of Tanacetum cinerariifolium, the natural source of mosquito coil.</title>
        <authorList>
            <person name="Yamashiro T."/>
            <person name="Shiraishi A."/>
            <person name="Satake H."/>
            <person name="Nakayama K."/>
        </authorList>
    </citation>
    <scope>NUCLEOTIDE SEQUENCE</scope>
</reference>
<evidence type="ECO:0000259" key="2">
    <source>
        <dbReference type="Pfam" id="PF25597"/>
    </source>
</evidence>